<evidence type="ECO:0000256" key="1">
    <source>
        <dbReference type="SAM" id="Phobius"/>
    </source>
</evidence>
<evidence type="ECO:0008006" key="4">
    <source>
        <dbReference type="Google" id="ProtNLM"/>
    </source>
</evidence>
<feature type="transmembrane region" description="Helical" evidence="1">
    <location>
        <begin position="20"/>
        <end position="40"/>
    </location>
</feature>
<feature type="transmembrane region" description="Helical" evidence="1">
    <location>
        <begin position="60"/>
        <end position="77"/>
    </location>
</feature>
<sequence>MTRTLNVVRMQLINRKTFIWLPLIIFGAAFAISMIIYLAITMSVTDLDEPMYGGGSQAPLWYFAVIGIQALLMTFPFSQAMSVTRREFYVGTTLTAVGASLLLSLVYLIGGLVEKATDGWGINGYFFAVPWIWDQGPVVATLLYFMAPMLTFTIGFFAATVYKRFGMLWLVLLGVAIALALAIAILGISAGSAWPTVGTWFLDLTPLRIAVGGLVVTAVLSGIAYATLRRAIP</sequence>
<protein>
    <recommendedName>
        <fullName evidence="4">ABC transporter permease</fullName>
    </recommendedName>
</protein>
<evidence type="ECO:0000313" key="3">
    <source>
        <dbReference type="Proteomes" id="UP001479933"/>
    </source>
</evidence>
<organism evidence="2 3">
    <name type="scientific">Gordonia hydrophobica</name>
    <dbReference type="NCBI Taxonomy" id="40516"/>
    <lineage>
        <taxon>Bacteria</taxon>
        <taxon>Bacillati</taxon>
        <taxon>Actinomycetota</taxon>
        <taxon>Actinomycetes</taxon>
        <taxon>Mycobacteriales</taxon>
        <taxon>Gordoniaceae</taxon>
        <taxon>Gordonia</taxon>
    </lineage>
</organism>
<keyword evidence="1" id="KW-0472">Membrane</keyword>
<keyword evidence="3" id="KW-1185">Reference proteome</keyword>
<feature type="transmembrane region" description="Helical" evidence="1">
    <location>
        <begin position="169"/>
        <end position="189"/>
    </location>
</feature>
<name>A0ABZ2U3D6_9ACTN</name>
<feature type="transmembrane region" description="Helical" evidence="1">
    <location>
        <begin position="142"/>
        <end position="162"/>
    </location>
</feature>
<gene>
    <name evidence="2" type="ORF">RVF87_03380</name>
</gene>
<reference evidence="2 3" key="1">
    <citation type="journal article" date="2023" name="Virus Evol.">
        <title>Computational host range prediction-The good, the bad, and the ugly.</title>
        <authorList>
            <person name="Howell A.A."/>
            <person name="Versoza C.J."/>
            <person name="Pfeifer S.P."/>
        </authorList>
    </citation>
    <scope>NUCLEOTIDE SEQUENCE [LARGE SCALE GENOMIC DNA]</scope>
    <source>
        <strain evidence="2 3">1610/1b</strain>
    </source>
</reference>
<proteinExistence type="predicted"/>
<dbReference type="Proteomes" id="UP001479933">
    <property type="component" value="Chromosome"/>
</dbReference>
<feature type="transmembrane region" description="Helical" evidence="1">
    <location>
        <begin position="89"/>
        <end position="110"/>
    </location>
</feature>
<keyword evidence="1" id="KW-0812">Transmembrane</keyword>
<keyword evidence="1" id="KW-1133">Transmembrane helix</keyword>
<dbReference type="RefSeq" id="WP_066166938.1">
    <property type="nucleotide sequence ID" value="NZ_CP136137.1"/>
</dbReference>
<dbReference type="EMBL" id="CP136137">
    <property type="protein sequence ID" value="WYY08137.1"/>
    <property type="molecule type" value="Genomic_DNA"/>
</dbReference>
<accession>A0ABZ2U3D6</accession>
<evidence type="ECO:0000313" key="2">
    <source>
        <dbReference type="EMBL" id="WYY08137.1"/>
    </source>
</evidence>
<feature type="transmembrane region" description="Helical" evidence="1">
    <location>
        <begin position="209"/>
        <end position="228"/>
    </location>
</feature>